<dbReference type="InterPro" id="IPR005940">
    <property type="entry name" value="Anthranilate_Pribosyl_Tfrase"/>
</dbReference>
<evidence type="ECO:0000256" key="8">
    <source>
        <dbReference type="ARBA" id="ARBA00061500"/>
    </source>
</evidence>
<reference evidence="12" key="1">
    <citation type="submission" date="2021-06" db="EMBL/GenBank/DDBJ databases">
        <authorList>
            <person name="Kallberg Y."/>
            <person name="Tangrot J."/>
            <person name="Rosling A."/>
        </authorList>
    </citation>
    <scope>NUCLEOTIDE SEQUENCE</scope>
    <source>
        <strain evidence="12">BR232B</strain>
    </source>
</reference>
<dbReference type="SUPFAM" id="SSF52418">
    <property type="entry name" value="Nucleoside phosphorylase/phosphoribosyltransferase catalytic domain"/>
    <property type="match status" value="1"/>
</dbReference>
<dbReference type="Gene3D" id="1.20.970.10">
    <property type="entry name" value="Transferase, Pyrimidine Nucleoside Phosphorylase, Chain C"/>
    <property type="match status" value="1"/>
</dbReference>
<evidence type="ECO:0000256" key="2">
    <source>
        <dbReference type="ARBA" id="ARBA00011948"/>
    </source>
</evidence>
<dbReference type="FunFam" id="3.40.1030.10:FF:000002">
    <property type="entry name" value="Anthranilate phosphoribosyltransferase"/>
    <property type="match status" value="1"/>
</dbReference>
<proteinExistence type="inferred from homology"/>
<evidence type="ECO:0000256" key="6">
    <source>
        <dbReference type="ARBA" id="ARBA00022822"/>
    </source>
</evidence>
<feature type="domain" description="Glycosyl transferase family 3" evidence="10">
    <location>
        <begin position="85"/>
        <end position="336"/>
    </location>
</feature>
<accession>A0A9N9A0P2</accession>
<comment type="caution">
    <text evidence="12">The sequence shown here is derived from an EMBL/GenBank/DDBJ whole genome shotgun (WGS) entry which is preliminary data.</text>
</comment>
<sequence length="353" mass="37175">MSPTIQSLTKKLVNDPNAFAPADAQAAIVELMAGRATSAQIACFLIALKILNKDAEPEIVAACAASMLEFAVKVDFSQYEGLQDSLVDVVGTGGDGMNTFNVSTTAAIVIAGAGAKVAKFGNRAASSSSGSADILESLGCKIINVTASEVPHIVNSNNFCFLFAQTFHPAVKHVAQPRREMGIPTIFNLLGPLVNPARPKRVVIGVYSKSLGPLVIEALRLNQAKKAMVVHGAIGLDEVSPEGETFVWELEDDIIKEYTVTPSDYGLPSHPISSVAGGTASENAETLLKLLSNEYEGPVLDFVLLNAATALYVSGTAKDLKEGVKLARESITSGSAKKALDGFRDASLQEQIK</sequence>
<dbReference type="InterPro" id="IPR035902">
    <property type="entry name" value="Nuc_phospho_transferase"/>
</dbReference>
<dbReference type="OrthoDB" id="427800at2759"/>
<organism evidence="12 13">
    <name type="scientific">Paraglomus brasilianum</name>
    <dbReference type="NCBI Taxonomy" id="144538"/>
    <lineage>
        <taxon>Eukaryota</taxon>
        <taxon>Fungi</taxon>
        <taxon>Fungi incertae sedis</taxon>
        <taxon>Mucoromycota</taxon>
        <taxon>Glomeromycotina</taxon>
        <taxon>Glomeromycetes</taxon>
        <taxon>Paraglomerales</taxon>
        <taxon>Paraglomeraceae</taxon>
        <taxon>Paraglomus</taxon>
    </lineage>
</organism>
<dbReference type="NCBIfam" id="TIGR01245">
    <property type="entry name" value="trpD"/>
    <property type="match status" value="1"/>
</dbReference>
<comment type="pathway">
    <text evidence="1">Amino-acid biosynthesis; L-tryptophan biosynthesis; L-tryptophan from chorismate: step 2/5.</text>
</comment>
<evidence type="ECO:0000256" key="1">
    <source>
        <dbReference type="ARBA" id="ARBA00004907"/>
    </source>
</evidence>
<evidence type="ECO:0000313" key="12">
    <source>
        <dbReference type="EMBL" id="CAG8513590.1"/>
    </source>
</evidence>
<comment type="similarity">
    <text evidence="8">Belongs to the anthranilate phosphoribosyltransferase family.</text>
</comment>
<evidence type="ECO:0000259" key="11">
    <source>
        <dbReference type="Pfam" id="PF02885"/>
    </source>
</evidence>
<dbReference type="AlphaFoldDB" id="A0A9N9A0P2"/>
<name>A0A9N9A0P2_9GLOM</name>
<dbReference type="GO" id="GO:0000162">
    <property type="term" value="P:L-tryptophan biosynthetic process"/>
    <property type="evidence" value="ECO:0007669"/>
    <property type="project" value="UniProtKB-KW"/>
</dbReference>
<evidence type="ECO:0000256" key="7">
    <source>
        <dbReference type="ARBA" id="ARBA00023141"/>
    </source>
</evidence>
<keyword evidence="7" id="KW-0057">Aromatic amino acid biosynthesis</keyword>
<dbReference type="Gene3D" id="3.40.1030.10">
    <property type="entry name" value="Nucleoside phosphorylase/phosphoribosyltransferase catalytic domain"/>
    <property type="match status" value="1"/>
</dbReference>
<evidence type="ECO:0000313" key="13">
    <source>
        <dbReference type="Proteomes" id="UP000789739"/>
    </source>
</evidence>
<evidence type="ECO:0000256" key="3">
    <source>
        <dbReference type="ARBA" id="ARBA00022605"/>
    </source>
</evidence>
<evidence type="ECO:0000256" key="4">
    <source>
        <dbReference type="ARBA" id="ARBA00022676"/>
    </source>
</evidence>
<protein>
    <recommendedName>
        <fullName evidence="9">Anthranilate phosphoribosyltransferase</fullName>
        <ecNumber evidence="2">2.4.2.18</ecNumber>
    </recommendedName>
</protein>
<dbReference type="Proteomes" id="UP000789739">
    <property type="component" value="Unassembled WGS sequence"/>
</dbReference>
<dbReference type="PANTHER" id="PTHR43285">
    <property type="entry name" value="ANTHRANILATE PHOSPHORIBOSYLTRANSFERASE"/>
    <property type="match status" value="1"/>
</dbReference>
<keyword evidence="13" id="KW-1185">Reference proteome</keyword>
<keyword evidence="4" id="KW-0328">Glycosyltransferase</keyword>
<dbReference type="HAMAP" id="MF_00211">
    <property type="entry name" value="TrpD"/>
    <property type="match status" value="1"/>
</dbReference>
<keyword evidence="5" id="KW-0808">Transferase</keyword>
<dbReference type="EMBL" id="CAJVPI010000286">
    <property type="protein sequence ID" value="CAG8513590.1"/>
    <property type="molecule type" value="Genomic_DNA"/>
</dbReference>
<dbReference type="Pfam" id="PF00591">
    <property type="entry name" value="Glycos_transf_3"/>
    <property type="match status" value="1"/>
</dbReference>
<dbReference type="InterPro" id="IPR017459">
    <property type="entry name" value="Glycosyl_Trfase_fam3_N_dom"/>
</dbReference>
<evidence type="ECO:0000256" key="9">
    <source>
        <dbReference type="ARBA" id="ARBA00071401"/>
    </source>
</evidence>
<dbReference type="Pfam" id="PF02885">
    <property type="entry name" value="Glycos_trans_3N"/>
    <property type="match status" value="1"/>
</dbReference>
<keyword evidence="6" id="KW-0822">Tryptophan biosynthesis</keyword>
<dbReference type="GO" id="GO:0004048">
    <property type="term" value="F:anthranilate phosphoribosyltransferase activity"/>
    <property type="evidence" value="ECO:0007669"/>
    <property type="project" value="UniProtKB-EC"/>
</dbReference>
<keyword evidence="3" id="KW-0028">Amino-acid biosynthesis</keyword>
<evidence type="ECO:0000259" key="10">
    <source>
        <dbReference type="Pfam" id="PF00591"/>
    </source>
</evidence>
<dbReference type="InterPro" id="IPR000312">
    <property type="entry name" value="Glycosyl_Trfase_fam3"/>
</dbReference>
<dbReference type="GO" id="GO:0005829">
    <property type="term" value="C:cytosol"/>
    <property type="evidence" value="ECO:0007669"/>
    <property type="project" value="TreeGrafter"/>
</dbReference>
<dbReference type="PANTHER" id="PTHR43285:SF2">
    <property type="entry name" value="ANTHRANILATE PHOSPHORIBOSYLTRANSFERASE"/>
    <property type="match status" value="1"/>
</dbReference>
<dbReference type="EC" id="2.4.2.18" evidence="2"/>
<evidence type="ECO:0000256" key="5">
    <source>
        <dbReference type="ARBA" id="ARBA00022679"/>
    </source>
</evidence>
<feature type="domain" description="Glycosyl transferase family 3 N-terminal" evidence="11">
    <location>
        <begin position="7"/>
        <end position="71"/>
    </location>
</feature>
<gene>
    <name evidence="12" type="ORF">PBRASI_LOCUS3245</name>
</gene>